<protein>
    <submittedName>
        <fullName evidence="4">Protein abrupt</fullName>
    </submittedName>
</protein>
<dbReference type="AlphaFoldDB" id="A0A6A4VG05"/>
<gene>
    <name evidence="4" type="primary">ab_1</name>
    <name evidence="4" type="ORF">FJT64_009237</name>
</gene>
<dbReference type="CDD" id="cd18315">
    <property type="entry name" value="BTB_POZ_BAB-like"/>
    <property type="match status" value="1"/>
</dbReference>
<evidence type="ECO:0000256" key="2">
    <source>
        <dbReference type="SAM" id="MobiDB-lite"/>
    </source>
</evidence>
<feature type="region of interest" description="Disordered" evidence="2">
    <location>
        <begin position="235"/>
        <end position="298"/>
    </location>
</feature>
<feature type="domain" description="BTB" evidence="3">
    <location>
        <begin position="35"/>
        <end position="100"/>
    </location>
</feature>
<keyword evidence="1" id="KW-0539">Nucleus</keyword>
<dbReference type="InterPro" id="IPR011333">
    <property type="entry name" value="SKP1/BTB/POZ_sf"/>
</dbReference>
<dbReference type="PROSITE" id="PS50097">
    <property type="entry name" value="BTB"/>
    <property type="match status" value="1"/>
</dbReference>
<dbReference type="PANTHER" id="PTHR23110:SF98">
    <property type="entry name" value="PRE-LOLA-G, ISOFORM C-RELATED"/>
    <property type="match status" value="1"/>
</dbReference>
<accession>A0A6A4VG05</accession>
<feature type="compositionally biased region" description="Low complexity" evidence="2">
    <location>
        <begin position="112"/>
        <end position="129"/>
    </location>
</feature>
<dbReference type="Proteomes" id="UP000440578">
    <property type="component" value="Unassembled WGS sequence"/>
</dbReference>
<proteinExistence type="predicted"/>
<name>A0A6A4VG05_AMPAM</name>
<feature type="region of interest" description="Disordered" evidence="2">
    <location>
        <begin position="99"/>
        <end position="139"/>
    </location>
</feature>
<feature type="region of interest" description="Disordered" evidence="2">
    <location>
        <begin position="167"/>
        <end position="199"/>
    </location>
</feature>
<comment type="caution">
    <text evidence="4">The sequence shown here is derived from an EMBL/GenBank/DDBJ whole genome shotgun (WGS) entry which is preliminary data.</text>
</comment>
<dbReference type="Pfam" id="PF00651">
    <property type="entry name" value="BTB"/>
    <property type="match status" value="1"/>
</dbReference>
<dbReference type="EMBL" id="VIIS01001790">
    <property type="protein sequence ID" value="KAF0292865.1"/>
    <property type="molecule type" value="Genomic_DNA"/>
</dbReference>
<feature type="compositionally biased region" description="Basic and acidic residues" evidence="2">
    <location>
        <begin position="167"/>
        <end position="178"/>
    </location>
</feature>
<dbReference type="SMART" id="SM00225">
    <property type="entry name" value="BTB"/>
    <property type="match status" value="1"/>
</dbReference>
<dbReference type="PANTHER" id="PTHR23110">
    <property type="entry name" value="BTB DOMAIN TRANSCRIPTION FACTOR"/>
    <property type="match status" value="1"/>
</dbReference>
<organism evidence="4 5">
    <name type="scientific">Amphibalanus amphitrite</name>
    <name type="common">Striped barnacle</name>
    <name type="synonym">Balanus amphitrite</name>
    <dbReference type="NCBI Taxonomy" id="1232801"/>
    <lineage>
        <taxon>Eukaryota</taxon>
        <taxon>Metazoa</taxon>
        <taxon>Ecdysozoa</taxon>
        <taxon>Arthropoda</taxon>
        <taxon>Crustacea</taxon>
        <taxon>Multicrustacea</taxon>
        <taxon>Cirripedia</taxon>
        <taxon>Thoracica</taxon>
        <taxon>Thoracicalcarea</taxon>
        <taxon>Balanomorpha</taxon>
        <taxon>Balanoidea</taxon>
        <taxon>Balanidae</taxon>
        <taxon>Amphibalaninae</taxon>
        <taxon>Amphibalanus</taxon>
    </lineage>
</organism>
<dbReference type="SUPFAM" id="SSF54695">
    <property type="entry name" value="POZ domain"/>
    <property type="match status" value="1"/>
</dbReference>
<evidence type="ECO:0000313" key="4">
    <source>
        <dbReference type="EMBL" id="KAF0292865.1"/>
    </source>
</evidence>
<dbReference type="InterPro" id="IPR000210">
    <property type="entry name" value="BTB/POZ_dom"/>
</dbReference>
<dbReference type="EMBL" id="VIIS01001790">
    <property type="protein sequence ID" value="KAF0292866.1"/>
    <property type="molecule type" value="Genomic_DNA"/>
</dbReference>
<sequence>MGQTTDEQHYSLKWSDYHHNMMTSFRELQDQEEFVDVTISADGLSMQAHKVVLSACSPYFRKLLKSNPCQHPIVILQNVSPASLESLLRFMYNGEVQGADSLSGRRSADSLPSPSAKRARPAPEVSTPTPSVPLPPSITAIPTSVLTAAGAVENNNHKPDPAAEQLRRLEEERERAERAAPPPLHQHHHQQQHQQHQEKYGLERLSGMDKYPALEKLSSNMEKLGGMGSLLGLPGFGGGLHQTSPVNHMQTGPSPDQHQQHQQQQHQQHQQHQQQGESMNRSYDPPTAHPSSRPWGSC</sequence>
<dbReference type="GO" id="GO:0005634">
    <property type="term" value="C:nucleus"/>
    <property type="evidence" value="ECO:0007669"/>
    <property type="project" value="TreeGrafter"/>
</dbReference>
<feature type="compositionally biased region" description="Polar residues" evidence="2">
    <location>
        <begin position="241"/>
        <end position="256"/>
    </location>
</feature>
<evidence type="ECO:0000259" key="3">
    <source>
        <dbReference type="PROSITE" id="PS50097"/>
    </source>
</evidence>
<reference evidence="4 5" key="1">
    <citation type="submission" date="2019-07" db="EMBL/GenBank/DDBJ databases">
        <title>Draft genome assembly of a fouling barnacle, Amphibalanus amphitrite (Darwin, 1854): The first reference genome for Thecostraca.</title>
        <authorList>
            <person name="Kim W."/>
        </authorList>
    </citation>
    <scope>NUCLEOTIDE SEQUENCE [LARGE SCALE GENOMIC DNA]</scope>
    <source>
        <strain evidence="4">SNU_AA5</strain>
        <tissue evidence="4">Soma without cirri and trophi</tissue>
    </source>
</reference>
<keyword evidence="5" id="KW-1185">Reference proteome</keyword>
<dbReference type="Gene3D" id="3.30.710.10">
    <property type="entry name" value="Potassium Channel Kv1.1, Chain A"/>
    <property type="match status" value="1"/>
</dbReference>
<dbReference type="GO" id="GO:0006357">
    <property type="term" value="P:regulation of transcription by RNA polymerase II"/>
    <property type="evidence" value="ECO:0007669"/>
    <property type="project" value="TreeGrafter"/>
</dbReference>
<evidence type="ECO:0000256" key="1">
    <source>
        <dbReference type="ARBA" id="ARBA00023242"/>
    </source>
</evidence>
<evidence type="ECO:0000313" key="5">
    <source>
        <dbReference type="Proteomes" id="UP000440578"/>
    </source>
</evidence>
<dbReference type="InterPro" id="IPR051095">
    <property type="entry name" value="Dros_DevTransReg"/>
</dbReference>
<feature type="compositionally biased region" description="Low complexity" evidence="2">
    <location>
        <begin position="260"/>
        <end position="275"/>
    </location>
</feature>
<dbReference type="OrthoDB" id="10261408at2759"/>